<reference evidence="7 8" key="1">
    <citation type="journal article" date="2013" name="Genome Biol.">
        <title>Genome of Acanthamoeba castellanii highlights extensive lateral gene transfer and early evolution of tyrosine kinase signaling.</title>
        <authorList>
            <person name="Clarke M."/>
            <person name="Lohan A.J."/>
            <person name="Liu B."/>
            <person name="Lagkouvardos I."/>
            <person name="Roy S."/>
            <person name="Zafar N."/>
            <person name="Bertelli C."/>
            <person name="Schilde C."/>
            <person name="Kianianmomeni A."/>
            <person name="Burglin T.R."/>
            <person name="Frech C."/>
            <person name="Turcotte B."/>
            <person name="Kopec K.O."/>
            <person name="Synnott J.M."/>
            <person name="Choo C."/>
            <person name="Paponov I."/>
            <person name="Finkler A."/>
            <person name="Soon Heng Tan C."/>
            <person name="Hutchins A.P."/>
            <person name="Weinmeier T."/>
            <person name="Rattei T."/>
            <person name="Chu J.S."/>
            <person name="Gimenez G."/>
            <person name="Irimia M."/>
            <person name="Rigden D.J."/>
            <person name="Fitzpatrick D.A."/>
            <person name="Lorenzo-Morales J."/>
            <person name="Bateman A."/>
            <person name="Chiu C.H."/>
            <person name="Tang P."/>
            <person name="Hegemann P."/>
            <person name="Fromm H."/>
            <person name="Raoult D."/>
            <person name="Greub G."/>
            <person name="Miranda-Saavedra D."/>
            <person name="Chen N."/>
            <person name="Nash P."/>
            <person name="Ginger M.L."/>
            <person name="Horn M."/>
            <person name="Schaap P."/>
            <person name="Caler L."/>
            <person name="Loftus B."/>
        </authorList>
    </citation>
    <scope>NUCLEOTIDE SEQUENCE [LARGE SCALE GENOMIC DNA]</scope>
    <source>
        <strain evidence="7 8">Neff</strain>
    </source>
</reference>
<comment type="subcellular location">
    <subcellularLocation>
        <location evidence="1">Nucleus</location>
    </subcellularLocation>
</comment>
<keyword evidence="4" id="KW-0010">Activator</keyword>
<dbReference type="GeneID" id="14920078"/>
<dbReference type="PANTHER" id="PTHR13074:SF9">
    <property type="entry name" value="MEDIATOR OF RNA POLYMERASE II TRANSCRIPTION SUBUNIT 8"/>
    <property type="match status" value="1"/>
</dbReference>
<evidence type="ECO:0000256" key="2">
    <source>
        <dbReference type="ARBA" id="ARBA00005716"/>
    </source>
</evidence>
<dbReference type="InterPro" id="IPR019364">
    <property type="entry name" value="Mediatior_Med8_fun/met"/>
</dbReference>
<accession>L8H4B1</accession>
<dbReference type="Pfam" id="PF10232">
    <property type="entry name" value="Med8"/>
    <property type="match status" value="1"/>
</dbReference>
<evidence type="ECO:0000256" key="4">
    <source>
        <dbReference type="ARBA" id="ARBA00023159"/>
    </source>
</evidence>
<dbReference type="EMBL" id="KB007933">
    <property type="protein sequence ID" value="ELR19301.1"/>
    <property type="molecule type" value="Genomic_DNA"/>
</dbReference>
<dbReference type="GO" id="GO:0003712">
    <property type="term" value="F:transcription coregulator activity"/>
    <property type="evidence" value="ECO:0007669"/>
    <property type="project" value="InterPro"/>
</dbReference>
<sequence length="183" mass="21257">MEGSAALAAMKAHVDRIRQVMNDINFELTKPTPNWKDLLGRYSVLSAQFHILLEEFNRKDSIMFPSLAIYPKKTIPENPNHIPLLLRSKTLPEIEEREKKLTQEFLATQEITTKTEDHKTELETRVESFNAMCDMLEDHFEQSRANYSFKKKREEIPLEDNSLHLNTIIEAIMTGKGITIRND</sequence>
<evidence type="ECO:0000256" key="6">
    <source>
        <dbReference type="ARBA" id="ARBA00023242"/>
    </source>
</evidence>
<keyword evidence="3" id="KW-0805">Transcription regulation</keyword>
<gene>
    <name evidence="7" type="ORF">ACA1_264750</name>
</gene>
<dbReference type="RefSeq" id="XP_004341386.1">
    <property type="nucleotide sequence ID" value="XM_004341338.1"/>
</dbReference>
<evidence type="ECO:0000256" key="5">
    <source>
        <dbReference type="ARBA" id="ARBA00023163"/>
    </source>
</evidence>
<protein>
    <recommendedName>
        <fullName evidence="9">Mediator of RNA polymerase II transcription subunit 8</fullName>
    </recommendedName>
</protein>
<evidence type="ECO:0000313" key="7">
    <source>
        <dbReference type="EMBL" id="ELR19301.1"/>
    </source>
</evidence>
<evidence type="ECO:0008006" key="9">
    <source>
        <dbReference type="Google" id="ProtNLM"/>
    </source>
</evidence>
<comment type="similarity">
    <text evidence="2">Belongs to the Mediator complex subunit 8 family.</text>
</comment>
<dbReference type="GO" id="GO:0006357">
    <property type="term" value="P:regulation of transcription by RNA polymerase II"/>
    <property type="evidence" value="ECO:0007669"/>
    <property type="project" value="InterPro"/>
</dbReference>
<dbReference type="AlphaFoldDB" id="L8H4B1"/>
<name>L8H4B1_ACACF</name>
<keyword evidence="5" id="KW-0804">Transcription</keyword>
<dbReference type="STRING" id="1257118.L8H4B1"/>
<evidence type="ECO:0000256" key="3">
    <source>
        <dbReference type="ARBA" id="ARBA00023015"/>
    </source>
</evidence>
<evidence type="ECO:0000313" key="8">
    <source>
        <dbReference type="Proteomes" id="UP000011083"/>
    </source>
</evidence>
<keyword evidence="8" id="KW-1185">Reference proteome</keyword>
<dbReference type="KEGG" id="acan:ACA1_264750"/>
<organism evidence="7 8">
    <name type="scientific">Acanthamoeba castellanii (strain ATCC 30010 / Neff)</name>
    <dbReference type="NCBI Taxonomy" id="1257118"/>
    <lineage>
        <taxon>Eukaryota</taxon>
        <taxon>Amoebozoa</taxon>
        <taxon>Discosea</taxon>
        <taxon>Longamoebia</taxon>
        <taxon>Centramoebida</taxon>
        <taxon>Acanthamoebidae</taxon>
        <taxon>Acanthamoeba</taxon>
    </lineage>
</organism>
<dbReference type="VEuPathDB" id="AmoebaDB:ACA1_264750"/>
<dbReference type="Proteomes" id="UP000011083">
    <property type="component" value="Unassembled WGS sequence"/>
</dbReference>
<proteinExistence type="inferred from homology"/>
<dbReference type="OrthoDB" id="5568181at2759"/>
<evidence type="ECO:0000256" key="1">
    <source>
        <dbReference type="ARBA" id="ARBA00004123"/>
    </source>
</evidence>
<dbReference type="PANTHER" id="PTHR13074">
    <property type="entry name" value="MEDIATOR OF RNA POLYMERASE II TRANSCRIPTION SUBUNIT 8"/>
    <property type="match status" value="1"/>
</dbReference>
<dbReference type="GO" id="GO:0016592">
    <property type="term" value="C:mediator complex"/>
    <property type="evidence" value="ECO:0007669"/>
    <property type="project" value="InterPro"/>
</dbReference>
<keyword evidence="6" id="KW-0539">Nucleus</keyword>